<dbReference type="EMBL" id="CP022932">
    <property type="protein sequence ID" value="ASV33321.1"/>
    <property type="molecule type" value="Genomic_DNA"/>
</dbReference>
<dbReference type="Proteomes" id="UP000230008">
    <property type="component" value="Chromosome"/>
</dbReference>
<reference evidence="3" key="1">
    <citation type="submission" date="2016-10" db="EMBL/GenBank/DDBJ databases">
        <authorList>
            <person name="Chevignon G."/>
        </authorList>
    </citation>
    <scope>NUCLEOTIDE SEQUENCE [LARGE SCALE GENOMIC DNA]</scope>
    <source>
        <strain evidence="3">A2C</strain>
    </source>
</reference>
<evidence type="ECO:0000313" key="1">
    <source>
        <dbReference type="EMBL" id="ASV33321.1"/>
    </source>
</evidence>
<reference evidence="3" key="3">
    <citation type="submission" date="2017-11" db="EMBL/GenBank/DDBJ databases">
        <title>PacBio sequencing of new strain of the secondary endosymbiont Candidatus Hamiltonella defensa.</title>
        <authorList>
            <person name="Strand M.R."/>
            <person name="Oliver K."/>
        </authorList>
    </citation>
    <scope>NUCLEOTIDE SEQUENCE [LARGE SCALE GENOMIC DNA]</scope>
    <source>
        <strain evidence="3">A2C</strain>
    </source>
</reference>
<gene>
    <name evidence="2" type="ORF">BJP41_04360</name>
    <name evidence="1" type="ORF">CJJ18_03755</name>
</gene>
<accession>A0A2D3T206</accession>
<dbReference type="Proteomes" id="UP000792865">
    <property type="component" value="Chromosome"/>
</dbReference>
<evidence type="ECO:0000313" key="2">
    <source>
        <dbReference type="EMBL" id="ATW29703.1"/>
    </source>
</evidence>
<proteinExistence type="predicted"/>
<organism evidence="2 3">
    <name type="scientific">Candidatus Williamhamiltonella defendens</name>
    <dbReference type="NCBI Taxonomy" id="138072"/>
    <lineage>
        <taxon>Bacteria</taxon>
        <taxon>Pseudomonadati</taxon>
        <taxon>Pseudomonadota</taxon>
        <taxon>Gammaproteobacteria</taxon>
        <taxon>Enterobacterales</taxon>
        <taxon>Enterobacteriaceae</taxon>
        <taxon>aphid secondary symbionts</taxon>
        <taxon>Candidatus Williamhamiltonella</taxon>
    </lineage>
</organism>
<name>A0A2D3T206_9ENTR</name>
<dbReference type="AlphaFoldDB" id="A0A2D3T206"/>
<evidence type="ECO:0000313" key="3">
    <source>
        <dbReference type="Proteomes" id="UP000230008"/>
    </source>
</evidence>
<reference evidence="2" key="4">
    <citation type="journal article" date="2018" name="Genome Biol. Evol.">
        <title>Culture-Facilitated Comparative Genomics of the Facultative Symbiont Hamiltonella defensa.</title>
        <authorList>
            <person name="Chevignon G."/>
            <person name="Boyd B.M."/>
            <person name="Brandt J.W."/>
            <person name="Oliver K.M."/>
            <person name="Strand M.R."/>
        </authorList>
    </citation>
    <scope>NUCLEOTIDE SEQUENCE</scope>
    <source>
        <strain evidence="2">A2C</strain>
    </source>
</reference>
<dbReference type="EMBL" id="CP017606">
    <property type="protein sequence ID" value="ATW29703.1"/>
    <property type="molecule type" value="Genomic_DNA"/>
</dbReference>
<reference evidence="1" key="2">
    <citation type="submission" date="2017-08" db="EMBL/GenBank/DDBJ databases">
        <title>Genome sequence of Candidatus Hamiltonella defensa from Acyrthosiphon pisum strain MI47.</title>
        <authorList>
            <person name="Patel V.A."/>
            <person name="Chevignon G."/>
            <person name="Russell J.A."/>
            <person name="Oliver K.M."/>
        </authorList>
    </citation>
    <scope>NUCLEOTIDE SEQUENCE</scope>
    <source>
        <strain evidence="1">MI47</strain>
    </source>
</reference>
<sequence length="67" mass="7780">MGSSIHKYSTGWLKGVEKDVLFLRVFTNKTGRKSLPLTVETDFMHENLSFIMLACANIRFIHRVWHA</sequence>
<protein>
    <submittedName>
        <fullName evidence="2">Uncharacterized protein</fullName>
    </submittedName>
</protein>